<proteinExistence type="predicted"/>
<sequence length="476" mass="54082">MYPFDMRVLGRIRLSRITEESTSAARQREIIQQWSDMNDHQIVGWAEDLDVSGSIDPFETPALGPWLAEDRRDEWDILVSWKLDRVGRRAIPLNRLFGWMLEHDKTLVCVNDNIDLSTWVGRLVANVIAGVAEGELEAIRERTKAGRQAVLRAGRWPGGPTPYGLRPARADVGARLEIVPEQAEVIHRIVREVCAGSSIEAVANRLNEDGVPSPKNGEWLPSTLWKIVTAKYLLGHATYEGNTVYDAEGRPVLNADPILTQDEWDDLQAAVAARRVNYTVRSKTTSPLHGVVYCLICDLPMFHKRMDRPYGKRHYRYYHCRDKQHGVFIDAEQVESAVEDTFIHVLGDVTVKERAWLPAEDHELEREEAERAIDDISALLGTMTSETVRSRLSTQLAALDSRLRELEGLPSREARWEYRETGQTYADAWREADTEERRQLLLRSGITAAVHVRGKTRNSGGAWEFEFRIPDAVKSL</sequence>
<keyword evidence="3" id="KW-0175">Coiled coil</keyword>
<dbReference type="InterPro" id="IPR011109">
    <property type="entry name" value="DNA_bind_recombinase_dom"/>
</dbReference>
<dbReference type="CDD" id="cd00338">
    <property type="entry name" value="Ser_Recombinase"/>
    <property type="match status" value="1"/>
</dbReference>
<feature type="coiled-coil region" evidence="3">
    <location>
        <begin position="359"/>
        <end position="409"/>
    </location>
</feature>
<dbReference type="SUPFAM" id="SSF53041">
    <property type="entry name" value="Resolvase-like"/>
    <property type="match status" value="1"/>
</dbReference>
<evidence type="ECO:0000256" key="1">
    <source>
        <dbReference type="ARBA" id="ARBA00023125"/>
    </source>
</evidence>
<keyword evidence="7" id="KW-1185">Reference proteome</keyword>
<evidence type="ECO:0000256" key="2">
    <source>
        <dbReference type="ARBA" id="ARBA00023172"/>
    </source>
</evidence>
<dbReference type="SMART" id="SM00857">
    <property type="entry name" value="Resolvase"/>
    <property type="match status" value="1"/>
</dbReference>
<evidence type="ECO:0000256" key="3">
    <source>
        <dbReference type="SAM" id="Coils"/>
    </source>
</evidence>
<feature type="domain" description="Resolvase/invertase-type recombinase catalytic" evidence="4">
    <location>
        <begin position="7"/>
        <end position="154"/>
    </location>
</feature>
<dbReference type="Proteomes" id="UP000250053">
    <property type="component" value="Segment"/>
</dbReference>
<dbReference type="Gene3D" id="3.90.1750.20">
    <property type="entry name" value="Putative Large Serine Recombinase, Chain B, Domain 2"/>
    <property type="match status" value="1"/>
</dbReference>
<dbReference type="InterPro" id="IPR050639">
    <property type="entry name" value="SSR_resolvase"/>
</dbReference>
<reference evidence="6 7" key="1">
    <citation type="submission" date="2018-01" db="EMBL/GenBank/DDBJ databases">
        <title>Genome sequence of Mycobacterium phage PP.</title>
        <authorList>
            <person name="Uchiyama J."/>
            <person name="Matsuzaki S."/>
        </authorList>
    </citation>
    <scope>NUCLEOTIDE SEQUENCE [LARGE SCALE GENOMIC DNA]</scope>
</reference>
<dbReference type="Pfam" id="PF07508">
    <property type="entry name" value="Recombinase"/>
    <property type="match status" value="1"/>
</dbReference>
<protein>
    <submittedName>
        <fullName evidence="6">Putative integrase</fullName>
    </submittedName>
</protein>
<dbReference type="PROSITE" id="PS51737">
    <property type="entry name" value="RECOMBINASE_DNA_BIND"/>
    <property type="match status" value="1"/>
</dbReference>
<dbReference type="RefSeq" id="YP_010062262.1">
    <property type="nucleotide sequence ID" value="NC_054792.1"/>
</dbReference>
<feature type="domain" description="Recombinase" evidence="5">
    <location>
        <begin position="162"/>
        <end position="277"/>
    </location>
</feature>
<dbReference type="GeneID" id="64871923"/>
<organism evidence="6 7">
    <name type="scientific">Mycobacterium phage PP</name>
    <dbReference type="NCBI Taxonomy" id="2077134"/>
    <lineage>
        <taxon>Viruses</taxon>
        <taxon>Duplodnaviria</taxon>
        <taxon>Heunggongvirae</taxon>
        <taxon>Uroviricota</taxon>
        <taxon>Caudoviricetes</taxon>
        <taxon>Sagamiharavirus</taxon>
        <taxon>Sagamiharavirus PP</taxon>
    </lineage>
</organism>
<keyword evidence="1" id="KW-0238">DNA-binding</keyword>
<dbReference type="Pfam" id="PF00239">
    <property type="entry name" value="Resolvase"/>
    <property type="match status" value="1"/>
</dbReference>
<dbReference type="EMBL" id="AP018486">
    <property type="protein sequence ID" value="BBC53835.1"/>
    <property type="molecule type" value="Genomic_DNA"/>
</dbReference>
<dbReference type="InterPro" id="IPR038109">
    <property type="entry name" value="DNA_bind_recomb_sf"/>
</dbReference>
<evidence type="ECO:0000313" key="6">
    <source>
        <dbReference type="EMBL" id="BBC53835.1"/>
    </source>
</evidence>
<dbReference type="PANTHER" id="PTHR30461">
    <property type="entry name" value="DNA-INVERTASE FROM LAMBDOID PROPHAGE"/>
    <property type="match status" value="1"/>
</dbReference>
<evidence type="ECO:0000313" key="7">
    <source>
        <dbReference type="Proteomes" id="UP000250053"/>
    </source>
</evidence>
<dbReference type="PROSITE" id="PS51736">
    <property type="entry name" value="RECOMBINASES_3"/>
    <property type="match status" value="1"/>
</dbReference>
<name>A0A2Z5XVG5_9CAUD</name>
<evidence type="ECO:0000259" key="5">
    <source>
        <dbReference type="PROSITE" id="PS51737"/>
    </source>
</evidence>
<dbReference type="InterPro" id="IPR006119">
    <property type="entry name" value="Resolv_N"/>
</dbReference>
<evidence type="ECO:0000259" key="4">
    <source>
        <dbReference type="PROSITE" id="PS51736"/>
    </source>
</evidence>
<keyword evidence="2" id="KW-0233">DNA recombination</keyword>
<dbReference type="GO" id="GO:0003677">
    <property type="term" value="F:DNA binding"/>
    <property type="evidence" value="ECO:0007669"/>
    <property type="project" value="UniProtKB-KW"/>
</dbReference>
<accession>A0A2Z5XVG5</accession>
<dbReference type="KEGG" id="vg:64871923"/>
<dbReference type="Gene3D" id="3.40.50.1390">
    <property type="entry name" value="Resolvase, N-terminal catalytic domain"/>
    <property type="match status" value="1"/>
</dbReference>
<dbReference type="GO" id="GO:0000150">
    <property type="term" value="F:DNA strand exchange activity"/>
    <property type="evidence" value="ECO:0007669"/>
    <property type="project" value="InterPro"/>
</dbReference>
<dbReference type="PANTHER" id="PTHR30461:SF2">
    <property type="entry name" value="SERINE RECOMBINASE PINE-RELATED"/>
    <property type="match status" value="1"/>
</dbReference>
<dbReference type="InterPro" id="IPR036162">
    <property type="entry name" value="Resolvase-like_N_sf"/>
</dbReference>